<dbReference type="RefSeq" id="XP_041188890.1">
    <property type="nucleotide sequence ID" value="XM_041340860.1"/>
</dbReference>
<organism evidence="2 3">
    <name type="scientific">Suillus subaureus</name>
    <dbReference type="NCBI Taxonomy" id="48587"/>
    <lineage>
        <taxon>Eukaryota</taxon>
        <taxon>Fungi</taxon>
        <taxon>Dikarya</taxon>
        <taxon>Basidiomycota</taxon>
        <taxon>Agaricomycotina</taxon>
        <taxon>Agaricomycetes</taxon>
        <taxon>Agaricomycetidae</taxon>
        <taxon>Boletales</taxon>
        <taxon>Suillineae</taxon>
        <taxon>Suillaceae</taxon>
        <taxon>Suillus</taxon>
    </lineage>
</organism>
<dbReference type="OrthoDB" id="2620490at2759"/>
<proteinExistence type="predicted"/>
<comment type="caution">
    <text evidence="2">The sequence shown here is derived from an EMBL/GenBank/DDBJ whole genome shotgun (WGS) entry which is preliminary data.</text>
</comment>
<keyword evidence="1" id="KW-0472">Membrane</keyword>
<dbReference type="AlphaFoldDB" id="A0A9P7E224"/>
<evidence type="ECO:0000256" key="1">
    <source>
        <dbReference type="SAM" id="Phobius"/>
    </source>
</evidence>
<name>A0A9P7E224_9AGAM</name>
<evidence type="ECO:0000313" key="2">
    <source>
        <dbReference type="EMBL" id="KAG1808898.1"/>
    </source>
</evidence>
<protein>
    <submittedName>
        <fullName evidence="2">Uncharacterized protein</fullName>
    </submittedName>
</protein>
<keyword evidence="1" id="KW-1133">Transmembrane helix</keyword>
<dbReference type="EMBL" id="JABBWG010000036">
    <property type="protein sequence ID" value="KAG1808898.1"/>
    <property type="molecule type" value="Genomic_DNA"/>
</dbReference>
<keyword evidence="1" id="KW-0812">Transmembrane</keyword>
<reference evidence="2" key="1">
    <citation type="journal article" date="2020" name="New Phytol.">
        <title>Comparative genomics reveals dynamic genome evolution in host specialist ectomycorrhizal fungi.</title>
        <authorList>
            <person name="Lofgren L.A."/>
            <person name="Nguyen N.H."/>
            <person name="Vilgalys R."/>
            <person name="Ruytinx J."/>
            <person name="Liao H.L."/>
            <person name="Branco S."/>
            <person name="Kuo A."/>
            <person name="LaButti K."/>
            <person name="Lipzen A."/>
            <person name="Andreopoulos W."/>
            <person name="Pangilinan J."/>
            <person name="Riley R."/>
            <person name="Hundley H."/>
            <person name="Na H."/>
            <person name="Barry K."/>
            <person name="Grigoriev I.V."/>
            <person name="Stajich J.E."/>
            <person name="Kennedy P.G."/>
        </authorList>
    </citation>
    <scope>NUCLEOTIDE SEQUENCE</scope>
    <source>
        <strain evidence="2">MN1</strain>
    </source>
</reference>
<dbReference type="Proteomes" id="UP000807769">
    <property type="component" value="Unassembled WGS sequence"/>
</dbReference>
<accession>A0A9P7E224</accession>
<sequence length="260" mass="29263">MKYEGNLLLFINTHSDTKTGDLVVSSDLKHSGSVWICELIENYIGDHHLAAAAQAIASINSKPGVGSCTHGLIVCTCGATGRVPKSAELLKSLIKNDIFDFVLTFAGIYIMDTIIAPALTWFIENVYIYDMKIWDALEQSFSEDLHALKQAPVMLAFANIYVDLNNTHECVVDSQVLMYSNLLDGGPWGLDIFCCLNAKCGSPSYNIIFRHCSKQYYGRYWLKTNIRYTCLQCHITNKAITTPKWIFLAWSQNFGCIWYQ</sequence>
<keyword evidence="3" id="KW-1185">Reference proteome</keyword>
<evidence type="ECO:0000313" key="3">
    <source>
        <dbReference type="Proteomes" id="UP000807769"/>
    </source>
</evidence>
<dbReference type="GeneID" id="64634876"/>
<feature type="transmembrane region" description="Helical" evidence="1">
    <location>
        <begin position="101"/>
        <end position="123"/>
    </location>
</feature>
<gene>
    <name evidence="2" type="ORF">BJ212DRAFT_1484752</name>
</gene>